<dbReference type="Pfam" id="PF04727">
    <property type="entry name" value="ELMO_CED12"/>
    <property type="match status" value="1"/>
</dbReference>
<sequence length="264" mass="29500">MHRSRVVRPILLAMRAGDDVQAVAKRICAAKHIRAAALVSSAIAECLQAMQAMARLEQDLQSARRTPYDPADASHEALLNKLWKLLRPGVILQGRITSQWGEIGFQGDDPATDFRGNGLLGLANLVAFAESYPRLAQHLCDLYGRDATKLSVMMCPLVDLMHRLTLVGSPSFCICGINLTSDALDLVVNRQCNQYLYARGGPSTATFADLYAALWYVFHQTWLDERPDSVMRFKAVHDVFLDRARRRLRSHAMPTPLQLHSYNP</sequence>
<dbReference type="OrthoDB" id="67155at2759"/>
<dbReference type="OMA" id="WMKWILR"/>
<evidence type="ECO:0000313" key="2">
    <source>
        <dbReference type="EMBL" id="CEO98823.1"/>
    </source>
</evidence>
<dbReference type="Proteomes" id="UP000039324">
    <property type="component" value="Unassembled WGS sequence"/>
</dbReference>
<evidence type="ECO:0000313" key="3">
    <source>
        <dbReference type="Proteomes" id="UP000039324"/>
    </source>
</evidence>
<name>A0A0G4IU00_PLABS</name>
<dbReference type="AlphaFoldDB" id="A0A0G4IU00"/>
<organism evidence="2 3">
    <name type="scientific">Plasmodiophora brassicae</name>
    <name type="common">Clubroot disease agent</name>
    <dbReference type="NCBI Taxonomy" id="37360"/>
    <lineage>
        <taxon>Eukaryota</taxon>
        <taxon>Sar</taxon>
        <taxon>Rhizaria</taxon>
        <taxon>Endomyxa</taxon>
        <taxon>Phytomyxea</taxon>
        <taxon>Plasmodiophorida</taxon>
        <taxon>Plasmodiophoridae</taxon>
        <taxon>Plasmodiophora</taxon>
    </lineage>
</organism>
<dbReference type="InterPro" id="IPR006816">
    <property type="entry name" value="ELMO_dom"/>
</dbReference>
<dbReference type="InterPro" id="IPR050868">
    <property type="entry name" value="ELMO_domain-containing"/>
</dbReference>
<evidence type="ECO:0000259" key="1">
    <source>
        <dbReference type="PROSITE" id="PS51335"/>
    </source>
</evidence>
<dbReference type="PANTHER" id="PTHR12771">
    <property type="entry name" value="ENGULFMENT AND CELL MOTILITY"/>
    <property type="match status" value="1"/>
</dbReference>
<protein>
    <recommendedName>
        <fullName evidence="1">ELMO domain-containing protein</fullName>
    </recommendedName>
</protein>
<proteinExistence type="predicted"/>
<dbReference type="PROSITE" id="PS51335">
    <property type="entry name" value="ELMO"/>
    <property type="match status" value="1"/>
</dbReference>
<dbReference type="PANTHER" id="PTHR12771:SF51">
    <property type="entry name" value="LD01482P"/>
    <property type="match status" value="1"/>
</dbReference>
<dbReference type="GO" id="GO:0005096">
    <property type="term" value="F:GTPase activator activity"/>
    <property type="evidence" value="ECO:0007669"/>
    <property type="project" value="TreeGrafter"/>
</dbReference>
<accession>A0A0G4IU00</accession>
<reference evidence="2 3" key="1">
    <citation type="submission" date="2015-02" db="EMBL/GenBank/DDBJ databases">
        <authorList>
            <person name="Chooi Y.-H."/>
        </authorList>
    </citation>
    <scope>NUCLEOTIDE SEQUENCE [LARGE SCALE GENOMIC DNA]</scope>
    <source>
        <strain evidence="2">E3</strain>
    </source>
</reference>
<gene>
    <name evidence="2" type="ORF">PBRA_006937</name>
</gene>
<keyword evidence="3" id="KW-1185">Reference proteome</keyword>
<feature type="domain" description="ELMO" evidence="1">
    <location>
        <begin position="74"/>
        <end position="248"/>
    </location>
</feature>
<dbReference type="EMBL" id="CDSF01000087">
    <property type="protein sequence ID" value="CEO98823.1"/>
    <property type="molecule type" value="Genomic_DNA"/>
</dbReference>